<dbReference type="GeneID" id="72189719"/>
<dbReference type="RefSeq" id="WP_248656346.1">
    <property type="nucleotide sequence ID" value="NZ_CP096658.1"/>
</dbReference>
<dbReference type="Pfam" id="PF25252">
    <property type="entry name" value="DUF7854"/>
    <property type="match status" value="1"/>
</dbReference>
<dbReference type="EMBL" id="CP096658">
    <property type="protein sequence ID" value="UPW01959.1"/>
    <property type="molecule type" value="Genomic_DNA"/>
</dbReference>
<proteinExistence type="predicted"/>
<keyword evidence="2" id="KW-1185">Reference proteome</keyword>
<accession>A0A8U0IPL6</accession>
<evidence type="ECO:0000313" key="1">
    <source>
        <dbReference type="EMBL" id="UPW01959.1"/>
    </source>
</evidence>
<dbReference type="AlphaFoldDB" id="A0A8U0IPL6"/>
<gene>
    <name evidence="1" type="ORF">M0R88_07650</name>
</gene>
<evidence type="ECO:0000313" key="2">
    <source>
        <dbReference type="Proteomes" id="UP000830434"/>
    </source>
</evidence>
<name>A0A8U0IPL6_9EURY</name>
<dbReference type="KEGG" id="haxz:M0R88_07650"/>
<reference evidence="1" key="1">
    <citation type="submission" date="2022-04" db="EMBL/GenBank/DDBJ databases">
        <title>Diverse halophilic archaea isolated from saline environments.</title>
        <authorList>
            <person name="Cui H.-L."/>
        </authorList>
    </citation>
    <scope>NUCLEOTIDE SEQUENCE</scope>
    <source>
        <strain evidence="1">XZYJT40</strain>
    </source>
</reference>
<sequence>MDRISALRNVEDALADFESGEADLAATERRVVNVLRTYATEFEDEELSVYRASGTDEAAGVVVVAESASQARERVADRVDADSSAFDLRELDKP</sequence>
<protein>
    <submittedName>
        <fullName evidence="1">Uncharacterized protein</fullName>
    </submittedName>
</protein>
<dbReference type="InterPro" id="IPR057176">
    <property type="entry name" value="DUF7854"/>
</dbReference>
<dbReference type="Proteomes" id="UP000830434">
    <property type="component" value="Chromosome"/>
</dbReference>
<organism evidence="1 2">
    <name type="scientific">Halorussus gelatinilyticus</name>
    <dbReference type="NCBI Taxonomy" id="2937524"/>
    <lineage>
        <taxon>Archaea</taxon>
        <taxon>Methanobacteriati</taxon>
        <taxon>Methanobacteriota</taxon>
        <taxon>Stenosarchaea group</taxon>
        <taxon>Halobacteria</taxon>
        <taxon>Halobacteriales</taxon>
        <taxon>Haladaptataceae</taxon>
        <taxon>Halorussus</taxon>
    </lineage>
</organism>